<dbReference type="Pfam" id="PF06958">
    <property type="entry name" value="Pyocin_S"/>
    <property type="match status" value="1"/>
</dbReference>
<dbReference type="CDD" id="cd00085">
    <property type="entry name" value="HNHc"/>
    <property type="match status" value="1"/>
</dbReference>
<reference evidence="10 11" key="1">
    <citation type="submission" date="2017-11" db="EMBL/GenBank/DDBJ databases">
        <title>Genome sequencing of a diverse group of Pseudomonas species.</title>
        <authorList>
            <person name="Loper J."/>
        </authorList>
    </citation>
    <scope>NUCLEOTIDE SEQUENCE [LARGE SCALE GENOMIC DNA]</scope>
    <source>
        <strain evidence="10 11">LMG 25716</strain>
    </source>
</reference>
<dbReference type="Pfam" id="PF21431">
    <property type="entry name" value="Col-Pyo_DNase"/>
    <property type="match status" value="1"/>
</dbReference>
<name>A0ABX4Q3N7_9PSED</name>
<dbReference type="InterPro" id="IPR037146">
    <property type="entry name" value="Colicin/pyocin_DNase_dom_sf"/>
</dbReference>
<feature type="compositionally biased region" description="Polar residues" evidence="8">
    <location>
        <begin position="1"/>
        <end position="11"/>
    </location>
</feature>
<evidence type="ECO:0000313" key="10">
    <source>
        <dbReference type="EMBL" id="PKA71380.1"/>
    </source>
</evidence>
<keyword evidence="7" id="KW-0078">Bacteriocin</keyword>
<dbReference type="InterPro" id="IPR003615">
    <property type="entry name" value="HNH_nuc"/>
</dbReference>
<sequence length="424" mass="45670">MSNFWSNTAGPSPNVLRPATPNNRVAASAPVENIQWDEPPAPKPLPPVMEKKGCVFAKSCNLPDGITDHKNSSGFVPVEKLADYGLWAVLSTGVAIKSTPTALQLVGSSSTGSTILSRLGGTLSLQLIEVSPVVAAGAAIGTLALLMPNTSISPDSAFYTTEQYSGMEKGRTRVRVNVKQLPDGSVNAYGFYTGGKTDWENVKVIKATPRGETFVADVGNGFEVIWTPAANPSDTLGIPALQGAPSLPSIWVYPPTEKSDQILVNPAHPPEYQDAIIWFPSTDIQPIYVMLSVRYDAGVVTGRGKPITGIWLEGASTGTGAPIPEQIADALRGRSFESFDDFRAAFWLEVSKDPVLNSQFIEDNQAKLARGRAPVAIRPEQVGERVKFEIHHIEYIKNGGEVYNVDNLAVMTPKLHIQVHKDVK</sequence>
<evidence type="ECO:0000256" key="3">
    <source>
        <dbReference type="ARBA" id="ARBA00022722"/>
    </source>
</evidence>
<proteinExistence type="inferred from homology"/>
<dbReference type="Gene3D" id="3.90.540.10">
    <property type="entry name" value="Colicin/pyocin, DNase domain"/>
    <property type="match status" value="1"/>
</dbReference>
<dbReference type="EMBL" id="PHHE01000001">
    <property type="protein sequence ID" value="PKA71380.1"/>
    <property type="molecule type" value="Genomic_DNA"/>
</dbReference>
<evidence type="ECO:0000256" key="4">
    <source>
        <dbReference type="ARBA" id="ARBA00022759"/>
    </source>
</evidence>
<evidence type="ECO:0000256" key="8">
    <source>
        <dbReference type="SAM" id="MobiDB-lite"/>
    </source>
</evidence>
<accession>A0ABX4Q3N7</accession>
<evidence type="ECO:0000256" key="6">
    <source>
        <dbReference type="ARBA" id="ARBA00023022"/>
    </source>
</evidence>
<evidence type="ECO:0000256" key="1">
    <source>
        <dbReference type="ARBA" id="ARBA00006811"/>
    </source>
</evidence>
<keyword evidence="4" id="KW-0255">Endonuclease</keyword>
<organism evidence="10 11">
    <name type="scientific">Pseudomonas baetica</name>
    <dbReference type="NCBI Taxonomy" id="674054"/>
    <lineage>
        <taxon>Bacteria</taxon>
        <taxon>Pseudomonadati</taxon>
        <taxon>Pseudomonadota</taxon>
        <taxon>Gammaproteobacteria</taxon>
        <taxon>Pseudomonadales</taxon>
        <taxon>Pseudomonadaceae</taxon>
        <taxon>Pseudomonas</taxon>
    </lineage>
</organism>
<feature type="domain" description="Pyosin/cloacin translocation" evidence="9">
    <location>
        <begin position="162"/>
        <end position="290"/>
    </location>
</feature>
<evidence type="ECO:0000256" key="2">
    <source>
        <dbReference type="ARBA" id="ARBA00022529"/>
    </source>
</evidence>
<dbReference type="RefSeq" id="WP_238156190.1">
    <property type="nucleotide sequence ID" value="NZ_PHHE01000001.1"/>
</dbReference>
<dbReference type="Proteomes" id="UP000232455">
    <property type="component" value="Unassembled WGS sequence"/>
</dbReference>
<dbReference type="InterPro" id="IPR036302">
    <property type="entry name" value="Pyosin/cloacin_T_dom_sf"/>
</dbReference>
<dbReference type="InterPro" id="IPR016128">
    <property type="entry name" value="Pyosin/cloacin_T_dom"/>
</dbReference>
<keyword evidence="5" id="KW-0378">Hydrolase</keyword>
<comment type="caution">
    <text evidence="10">The sequence shown here is derived from an EMBL/GenBank/DDBJ whole genome shotgun (WGS) entry which is preliminary data.</text>
</comment>
<keyword evidence="3" id="KW-0540">Nuclease</keyword>
<dbReference type="SUPFAM" id="SSF54060">
    <property type="entry name" value="His-Me finger endonucleases"/>
    <property type="match status" value="1"/>
</dbReference>
<gene>
    <name evidence="10" type="ORF">ATI02_4358</name>
</gene>
<protein>
    <submittedName>
        <fullName evidence="10">S-type pyocin</fullName>
    </submittedName>
</protein>
<comment type="similarity">
    <text evidence="1">Belongs to the colicin/pyosin nuclease family.</text>
</comment>
<dbReference type="SUPFAM" id="SSF69369">
    <property type="entry name" value="Cloacin translocation domain"/>
    <property type="match status" value="1"/>
</dbReference>
<evidence type="ECO:0000313" key="11">
    <source>
        <dbReference type="Proteomes" id="UP000232455"/>
    </source>
</evidence>
<evidence type="ECO:0000256" key="7">
    <source>
        <dbReference type="ARBA" id="ARBA00023048"/>
    </source>
</evidence>
<evidence type="ECO:0000259" key="9">
    <source>
        <dbReference type="Pfam" id="PF06958"/>
    </source>
</evidence>
<keyword evidence="11" id="KW-1185">Reference proteome</keyword>
<evidence type="ECO:0000256" key="5">
    <source>
        <dbReference type="ARBA" id="ARBA00022801"/>
    </source>
</evidence>
<keyword evidence="6" id="KW-0044">Antibiotic</keyword>
<dbReference type="InterPro" id="IPR044925">
    <property type="entry name" value="His-Me_finger_sf"/>
</dbReference>
<keyword evidence="2" id="KW-0929">Antimicrobial</keyword>
<feature type="region of interest" description="Disordered" evidence="8">
    <location>
        <begin position="1"/>
        <end position="21"/>
    </location>
</feature>